<dbReference type="PANTHER" id="PTHR47619:SF1">
    <property type="entry name" value="EXODEOXYRIBONUCLEASE WALJ"/>
    <property type="match status" value="1"/>
</dbReference>
<dbReference type="SMART" id="SM00849">
    <property type="entry name" value="Lactamase_B"/>
    <property type="match status" value="1"/>
</dbReference>
<comment type="caution">
    <text evidence="2">The sequence shown here is derived from an EMBL/GenBank/DDBJ whole genome shotgun (WGS) entry which is preliminary data.</text>
</comment>
<dbReference type="AlphaFoldDB" id="A0A0F9E048"/>
<dbReference type="Gene3D" id="3.60.15.10">
    <property type="entry name" value="Ribonuclease Z/Hydroxyacylglutathione hydrolase-like"/>
    <property type="match status" value="1"/>
</dbReference>
<dbReference type="SUPFAM" id="SSF56281">
    <property type="entry name" value="Metallo-hydrolase/oxidoreductase"/>
    <property type="match status" value="1"/>
</dbReference>
<protein>
    <recommendedName>
        <fullName evidence="1">Metallo-beta-lactamase domain-containing protein</fullName>
    </recommendedName>
</protein>
<accession>A0A0F9E048</accession>
<reference evidence="2" key="1">
    <citation type="journal article" date="2015" name="Nature">
        <title>Complex archaea that bridge the gap between prokaryotes and eukaryotes.</title>
        <authorList>
            <person name="Spang A."/>
            <person name="Saw J.H."/>
            <person name="Jorgensen S.L."/>
            <person name="Zaremba-Niedzwiedzka K."/>
            <person name="Martijn J."/>
            <person name="Lind A.E."/>
            <person name="van Eijk R."/>
            <person name="Schleper C."/>
            <person name="Guy L."/>
            <person name="Ettema T.J."/>
        </authorList>
    </citation>
    <scope>NUCLEOTIDE SEQUENCE</scope>
</reference>
<dbReference type="InterPro" id="IPR052533">
    <property type="entry name" value="WalJ/YycJ-like"/>
</dbReference>
<dbReference type="InterPro" id="IPR001279">
    <property type="entry name" value="Metallo-B-lactamas"/>
</dbReference>
<dbReference type="PANTHER" id="PTHR47619">
    <property type="entry name" value="METALLO-HYDROLASE YYCJ-RELATED"/>
    <property type="match status" value="1"/>
</dbReference>
<dbReference type="Pfam" id="PF00753">
    <property type="entry name" value="Lactamase_B"/>
    <property type="match status" value="1"/>
</dbReference>
<gene>
    <name evidence="2" type="ORF">LCGC14_2135450</name>
</gene>
<feature type="domain" description="Metallo-beta-lactamase" evidence="1">
    <location>
        <begin position="11"/>
        <end position="182"/>
    </location>
</feature>
<evidence type="ECO:0000313" key="2">
    <source>
        <dbReference type="EMBL" id="KKL67393.1"/>
    </source>
</evidence>
<name>A0A0F9E048_9ZZZZ</name>
<dbReference type="InterPro" id="IPR036866">
    <property type="entry name" value="RibonucZ/Hydroxyglut_hydro"/>
</dbReference>
<evidence type="ECO:0000259" key="1">
    <source>
        <dbReference type="SMART" id="SM00849"/>
    </source>
</evidence>
<organism evidence="2">
    <name type="scientific">marine sediment metagenome</name>
    <dbReference type="NCBI Taxonomy" id="412755"/>
    <lineage>
        <taxon>unclassified sequences</taxon>
        <taxon>metagenomes</taxon>
        <taxon>ecological metagenomes</taxon>
    </lineage>
</organism>
<sequence>MHFEVIASSSKGNCYTIDDGRTKLMIDPGIPIKKIKEALNFQLSDIRACLASHVHADHIMAARDIMKAGIDVYASSETLEAAKLFGHRAHAIKAMHQIRIGTWLIKPFPLKHDVPCMGFLLNSCLTNEIAIYACDTQFVRHRFKGSAHILAIECNYDMDVLKQNVRSGTIDIGLAKKIIQNHMSLQTVLDFLKTNDMAKVQKIHLLHLSTRNADAALFKKEIQALCGRPVYIGG</sequence>
<dbReference type="EMBL" id="LAZR01026874">
    <property type="protein sequence ID" value="KKL67393.1"/>
    <property type="molecule type" value="Genomic_DNA"/>
</dbReference>
<proteinExistence type="predicted"/>